<organism evidence="2 3">
    <name type="scientific">Aspergillus indologenus CBS 114.80</name>
    <dbReference type="NCBI Taxonomy" id="1450541"/>
    <lineage>
        <taxon>Eukaryota</taxon>
        <taxon>Fungi</taxon>
        <taxon>Dikarya</taxon>
        <taxon>Ascomycota</taxon>
        <taxon>Pezizomycotina</taxon>
        <taxon>Eurotiomycetes</taxon>
        <taxon>Eurotiomycetidae</taxon>
        <taxon>Eurotiales</taxon>
        <taxon>Aspergillaceae</taxon>
        <taxon>Aspergillus</taxon>
        <taxon>Aspergillus subgen. Circumdati</taxon>
    </lineage>
</organism>
<accession>A0A2V5JHJ4</accession>
<reference evidence="2 3" key="1">
    <citation type="submission" date="2018-02" db="EMBL/GenBank/DDBJ databases">
        <title>The genomes of Aspergillus section Nigri reveals drivers in fungal speciation.</title>
        <authorList>
            <consortium name="DOE Joint Genome Institute"/>
            <person name="Vesth T.C."/>
            <person name="Nybo J."/>
            <person name="Theobald S."/>
            <person name="Brandl J."/>
            <person name="Frisvad J.C."/>
            <person name="Nielsen K.F."/>
            <person name="Lyhne E.K."/>
            <person name="Kogle M.E."/>
            <person name="Kuo A."/>
            <person name="Riley R."/>
            <person name="Clum A."/>
            <person name="Nolan M."/>
            <person name="Lipzen A."/>
            <person name="Salamov A."/>
            <person name="Henrissat B."/>
            <person name="Wiebenga A."/>
            <person name="De vries R.P."/>
            <person name="Grigoriev I.V."/>
            <person name="Mortensen U.H."/>
            <person name="Andersen M.R."/>
            <person name="Baker S.E."/>
        </authorList>
    </citation>
    <scope>NUCLEOTIDE SEQUENCE [LARGE SCALE GENOMIC DNA]</scope>
    <source>
        <strain evidence="2 3">CBS 114.80</strain>
    </source>
</reference>
<proteinExistence type="predicted"/>
<dbReference type="Proteomes" id="UP000248817">
    <property type="component" value="Unassembled WGS sequence"/>
</dbReference>
<name>A0A2V5JHJ4_9EURO</name>
<protein>
    <submittedName>
        <fullName evidence="2">Uncharacterized protein</fullName>
    </submittedName>
</protein>
<gene>
    <name evidence="2" type="ORF">BP00DRAFT_442113</name>
</gene>
<evidence type="ECO:0000313" key="2">
    <source>
        <dbReference type="EMBL" id="PYI36106.1"/>
    </source>
</evidence>
<feature type="compositionally biased region" description="Low complexity" evidence="1">
    <location>
        <begin position="92"/>
        <end position="111"/>
    </location>
</feature>
<keyword evidence="3" id="KW-1185">Reference proteome</keyword>
<feature type="compositionally biased region" description="Pro residues" evidence="1">
    <location>
        <begin position="161"/>
        <end position="175"/>
    </location>
</feature>
<evidence type="ECO:0000313" key="3">
    <source>
        <dbReference type="Proteomes" id="UP000248817"/>
    </source>
</evidence>
<feature type="region of interest" description="Disordered" evidence="1">
    <location>
        <begin position="58"/>
        <end position="122"/>
    </location>
</feature>
<sequence>MVPRIVVHGNLVIHGNVYIGGPPRPSENASGSEDSEYSTGPRRPDCTCTSSVCTSCSSFESSSASGSEYRTRPRRPDCTCTSSVCTSCTCSSCRPSESSSSSAYASSGPTTQDNVSGLFDCTPTPVPRAPAVPVFSEGSLFEPPEDLLLLDTEVPPRREPSPAPEPGPANPPPRRGPLYRGPTMYELRTMPATVEQLFDLYYAHVSTTTFVVLILWKSTEPIDWHGEPLRALGYEFNTLRGLNHTAQVLHGVIQAGKEICLYREDGNGGLEQFTFKGRTLFHEEHDLWVLRQWRDRVPREKIEGVSDTESNVSSPYRPRLSSNKFLNIREEDLDPR</sequence>
<dbReference type="EMBL" id="KZ825466">
    <property type="protein sequence ID" value="PYI36106.1"/>
    <property type="molecule type" value="Genomic_DNA"/>
</dbReference>
<feature type="region of interest" description="Disordered" evidence="1">
    <location>
        <begin position="154"/>
        <end position="179"/>
    </location>
</feature>
<feature type="region of interest" description="Disordered" evidence="1">
    <location>
        <begin position="16"/>
        <end position="44"/>
    </location>
</feature>
<dbReference type="AlphaFoldDB" id="A0A2V5JHJ4"/>
<feature type="compositionally biased region" description="Low complexity" evidence="1">
    <location>
        <begin position="58"/>
        <end position="67"/>
    </location>
</feature>
<evidence type="ECO:0000256" key="1">
    <source>
        <dbReference type="SAM" id="MobiDB-lite"/>
    </source>
</evidence>